<dbReference type="Proteomes" id="UP001222027">
    <property type="component" value="Unassembled WGS sequence"/>
</dbReference>
<name>A0AAV8QGG5_ENSVE</name>
<proteinExistence type="predicted"/>
<reference evidence="1 2" key="1">
    <citation type="submission" date="2022-12" db="EMBL/GenBank/DDBJ databases">
        <title>Chromosome-scale assembly of the Ensete ventricosum genome.</title>
        <authorList>
            <person name="Dussert Y."/>
            <person name="Stocks J."/>
            <person name="Wendawek A."/>
            <person name="Woldeyes F."/>
            <person name="Nichols R.A."/>
            <person name="Borrell J.S."/>
        </authorList>
    </citation>
    <scope>NUCLEOTIDE SEQUENCE [LARGE SCALE GENOMIC DNA]</scope>
    <source>
        <strain evidence="2">cv. Maze</strain>
        <tissue evidence="1">Seeds</tissue>
    </source>
</reference>
<keyword evidence="2" id="KW-1185">Reference proteome</keyword>
<organism evidence="1 2">
    <name type="scientific">Ensete ventricosum</name>
    <name type="common">Abyssinian banana</name>
    <name type="synonym">Musa ensete</name>
    <dbReference type="NCBI Taxonomy" id="4639"/>
    <lineage>
        <taxon>Eukaryota</taxon>
        <taxon>Viridiplantae</taxon>
        <taxon>Streptophyta</taxon>
        <taxon>Embryophyta</taxon>
        <taxon>Tracheophyta</taxon>
        <taxon>Spermatophyta</taxon>
        <taxon>Magnoliopsida</taxon>
        <taxon>Liliopsida</taxon>
        <taxon>Zingiberales</taxon>
        <taxon>Musaceae</taxon>
        <taxon>Ensete</taxon>
    </lineage>
</organism>
<gene>
    <name evidence="1" type="ORF">OPV22_019256</name>
</gene>
<evidence type="ECO:0000313" key="1">
    <source>
        <dbReference type="EMBL" id="KAJ8475529.1"/>
    </source>
</evidence>
<dbReference type="AlphaFoldDB" id="A0AAV8QGG5"/>
<sequence length="74" mass="8575">MEAQMSGDGDSFAEATTPLHIMTLFGTYHSEMLLYLPQDYGVSVKRRELAHKTFSFLYNKYPMEDLLIPITIIW</sequence>
<accession>A0AAV8QGG5</accession>
<evidence type="ECO:0000313" key="2">
    <source>
        <dbReference type="Proteomes" id="UP001222027"/>
    </source>
</evidence>
<comment type="caution">
    <text evidence="1">The sequence shown here is derived from an EMBL/GenBank/DDBJ whole genome shotgun (WGS) entry which is preliminary data.</text>
</comment>
<dbReference type="EMBL" id="JAQQAF010000006">
    <property type="protein sequence ID" value="KAJ8475529.1"/>
    <property type="molecule type" value="Genomic_DNA"/>
</dbReference>
<protein>
    <submittedName>
        <fullName evidence="1">Uncharacterized protein</fullName>
    </submittedName>
</protein>